<evidence type="ECO:0000256" key="1">
    <source>
        <dbReference type="SAM" id="MobiDB-lite"/>
    </source>
</evidence>
<dbReference type="Pfam" id="PF05108">
    <property type="entry name" value="T7SS_ESX1_EccB"/>
    <property type="match status" value="1"/>
</dbReference>
<dbReference type="EMBL" id="BMVN01000035">
    <property type="protein sequence ID" value="GHA55313.1"/>
    <property type="molecule type" value="Genomic_DNA"/>
</dbReference>
<feature type="transmembrane region" description="Helical" evidence="2">
    <location>
        <begin position="47"/>
        <end position="67"/>
    </location>
</feature>
<dbReference type="PANTHER" id="PTHR40765">
    <property type="entry name" value="ESX-2 SECRETION SYSTEM ATPASE ECCB2"/>
    <property type="match status" value="1"/>
</dbReference>
<feature type="region of interest" description="Disordered" evidence="1">
    <location>
        <begin position="471"/>
        <end position="506"/>
    </location>
</feature>
<accession>A0ABQ3D3Y2</accession>
<evidence type="ECO:0000313" key="3">
    <source>
        <dbReference type="EMBL" id="GHA55313.1"/>
    </source>
</evidence>
<keyword evidence="4" id="KW-1185">Reference proteome</keyword>
<evidence type="ECO:0000256" key="2">
    <source>
        <dbReference type="SAM" id="Phobius"/>
    </source>
</evidence>
<dbReference type="Gene3D" id="3.30.2390.20">
    <property type="entry name" value="Type VII secretion system EccB, repeat 1 domain"/>
    <property type="match status" value="1"/>
</dbReference>
<comment type="caution">
    <text evidence="3">The sequence shown here is derived from an EMBL/GenBank/DDBJ whole genome shotgun (WGS) entry which is preliminary data.</text>
</comment>
<protein>
    <submittedName>
        <fullName evidence="3">Type VII secretion protein EccB</fullName>
    </submittedName>
</protein>
<evidence type="ECO:0000313" key="4">
    <source>
        <dbReference type="Proteomes" id="UP000653644"/>
    </source>
</evidence>
<dbReference type="InterPro" id="IPR044857">
    <property type="entry name" value="T7SS_EccB_R1"/>
</dbReference>
<keyword evidence="2" id="KW-1133">Transmembrane helix</keyword>
<dbReference type="InterPro" id="IPR007795">
    <property type="entry name" value="T7SS_EccB"/>
</dbReference>
<reference evidence="4" key="1">
    <citation type="journal article" date="2019" name="Int. J. Syst. Evol. Microbiol.">
        <title>The Global Catalogue of Microorganisms (GCM) 10K type strain sequencing project: providing services to taxonomists for standard genome sequencing and annotation.</title>
        <authorList>
            <consortium name="The Broad Institute Genomics Platform"/>
            <consortium name="The Broad Institute Genome Sequencing Center for Infectious Disease"/>
            <person name="Wu L."/>
            <person name="Ma J."/>
        </authorList>
    </citation>
    <scope>NUCLEOTIDE SEQUENCE [LARGE SCALE GENOMIC DNA]</scope>
    <source>
        <strain evidence="4">JCM 4733</strain>
    </source>
</reference>
<sequence length="506" mass="52404">MELAAVQSRRDQVQAYTFTVGRLTSGMLMADPDAVDTPMNRTRRGGVIGLVIGALICAGFMVVGLLLPKDSDAWRRPGVLIMEKETGARYVYGAGTLRPVINYTSAKLVTGDKGTVQQVSRSTLADVPRGTPIGIPGAPDSLPAADRLTDAPWRVCATSRPADDGALVPTTTLIAGVTPQDAPELGQNEALLVTTRNGRQSTDLLLWHGTRFRLDSAHGALQSLGYGTVEPLAVDDAFLSAIPAGADLAPWTVPGSGSTGPRLGGRLSRVGQLFVVRTPGSPDQYYLLDRAGLVPLTLTELQLLRGDPRTRQKAYAGQQPTVMTVPPDEAAQHMAPQGTAARAGADTLPVRPPAALAPQAGSVPCLQVTPGEAAPRQSIVRVAAAEATGMPVGTRQGVAPSCPGPDAITVRPGSGILATPLSGGTTTSGARYLVTDDGIKYPLAAPAVSGLLSYPDQNLVRLPSALLRLLPTGPVLDPDRAADPALSGPEPASPDPECGPARRTGS</sequence>
<name>A0ABQ3D3Y2_9ACTN</name>
<dbReference type="NCBIfam" id="TIGR03919">
    <property type="entry name" value="T7SS_EccB"/>
    <property type="match status" value="1"/>
</dbReference>
<organism evidence="3 4">
    <name type="scientific">Streptomyces canarius</name>
    <dbReference type="NCBI Taxonomy" id="285453"/>
    <lineage>
        <taxon>Bacteria</taxon>
        <taxon>Bacillati</taxon>
        <taxon>Actinomycetota</taxon>
        <taxon>Actinomycetes</taxon>
        <taxon>Kitasatosporales</taxon>
        <taxon>Streptomycetaceae</taxon>
        <taxon>Streptomyces</taxon>
    </lineage>
</organism>
<dbReference type="Proteomes" id="UP000653644">
    <property type="component" value="Unassembled WGS sequence"/>
</dbReference>
<gene>
    <name evidence="3" type="ORF">GCM10010345_69950</name>
</gene>
<dbReference type="PANTHER" id="PTHR40765:SF2">
    <property type="entry name" value="ESX-2 SECRETION SYSTEM ATPASE ECCB2"/>
    <property type="match status" value="1"/>
</dbReference>
<proteinExistence type="predicted"/>
<keyword evidence="2" id="KW-0472">Membrane</keyword>
<keyword evidence="2" id="KW-0812">Transmembrane</keyword>